<comment type="similarity">
    <text evidence="7">Belongs to the GntP permease family.</text>
</comment>
<evidence type="ECO:0000256" key="1">
    <source>
        <dbReference type="ARBA" id="ARBA00004651"/>
    </source>
</evidence>
<dbReference type="GO" id="GO:0005886">
    <property type="term" value="C:plasma membrane"/>
    <property type="evidence" value="ECO:0007669"/>
    <property type="project" value="UniProtKB-SubCell"/>
</dbReference>
<evidence type="ECO:0000313" key="10">
    <source>
        <dbReference type="EMBL" id="SQC21615.1"/>
    </source>
</evidence>
<dbReference type="Proteomes" id="UP000250675">
    <property type="component" value="Unassembled WGS sequence"/>
</dbReference>
<gene>
    <name evidence="10" type="primary">gntT</name>
    <name evidence="10" type="ORF">NCTC9645_02368</name>
</gene>
<evidence type="ECO:0000256" key="8">
    <source>
        <dbReference type="SAM" id="MobiDB-lite"/>
    </source>
</evidence>
<evidence type="ECO:0000256" key="7">
    <source>
        <dbReference type="ARBA" id="ARBA00049663"/>
    </source>
</evidence>
<feature type="transmembrane region" description="Helical" evidence="9">
    <location>
        <begin position="97"/>
        <end position="130"/>
    </location>
</feature>
<evidence type="ECO:0000256" key="5">
    <source>
        <dbReference type="ARBA" id="ARBA00022989"/>
    </source>
</evidence>
<proteinExistence type="inferred from homology"/>
<feature type="region of interest" description="Disordered" evidence="8">
    <location>
        <begin position="435"/>
        <end position="454"/>
    </location>
</feature>
<evidence type="ECO:0000256" key="2">
    <source>
        <dbReference type="ARBA" id="ARBA00022448"/>
    </source>
</evidence>
<feature type="transmembrane region" description="Helical" evidence="9">
    <location>
        <begin position="175"/>
        <end position="197"/>
    </location>
</feature>
<feature type="transmembrane region" description="Helical" evidence="9">
    <location>
        <begin position="136"/>
        <end position="154"/>
    </location>
</feature>
<dbReference type="PIRSF" id="PIRSF002746">
    <property type="entry name" value="Gluconate_transporter"/>
    <property type="match status" value="1"/>
</dbReference>
<evidence type="ECO:0000256" key="3">
    <source>
        <dbReference type="ARBA" id="ARBA00022475"/>
    </source>
</evidence>
<sequence>MPLVIVAIGVALLLLLMIRFKMNGFIALVLVALAVGLMQGMPLDKVIVSIKNGVGGTLGSLALIMGFGAMLGKLLADCGGAQRIATTLINKSGKKHIQWAVVLTGFTVGFALFYEVGFVLMLPLVFTIAASARIPLLYVGVPMAAALSVTHGFLPPHPGPAAIATIFHADMGKTLLYGTILAIPTVILAGPVFARFLKGIDKPIPEGLHNPKVFTEEEMPGFGVSVWTSLVPVILMAMRAVAEMILPKGHAFLPIAEFFGDPVMATLIAVLIALFTFGLNRGRSMEQINDTLTSSIKIIAMMLLIIGGGGAFKQVLVDSGMDKYIASIMHESNMSPLFMAWSIAAVLRIALGSATVAAITAGGIAAPLIATTGVSPELMVIAVGSGSVIFSHVNDPGFWLFKEYFNLTIGETIKSWSGAGNHYLSLRPGGLSAAGDGGVRSLSPQKKAGPREAGRPFLSDMLFAAQRSARREVIRRRLSCSPPCAVYPDP</sequence>
<reference evidence="10 11" key="1">
    <citation type="submission" date="2018-06" db="EMBL/GenBank/DDBJ databases">
        <authorList>
            <consortium name="Pathogen Informatics"/>
            <person name="Doyle S."/>
        </authorList>
    </citation>
    <scope>NUCLEOTIDE SEQUENCE [LARGE SCALE GENOMIC DNA]</scope>
    <source>
        <strain evidence="10 11">NCTC9645</strain>
    </source>
</reference>
<accession>A0A2X3DKV1</accession>
<keyword evidence="6 9" id="KW-0472">Membrane</keyword>
<dbReference type="InterPro" id="IPR003474">
    <property type="entry name" value="Glcn_transporter"/>
</dbReference>
<name>A0A2X3DKV1_KLEPN</name>
<dbReference type="NCBIfam" id="TIGR00791">
    <property type="entry name" value="gntP"/>
    <property type="match status" value="1"/>
</dbReference>
<dbReference type="PANTHER" id="PTHR30354">
    <property type="entry name" value="GNT FAMILY GLUCONATE TRANSPORTER"/>
    <property type="match status" value="1"/>
</dbReference>
<evidence type="ECO:0000313" key="11">
    <source>
        <dbReference type="Proteomes" id="UP000250675"/>
    </source>
</evidence>
<keyword evidence="5 9" id="KW-1133">Transmembrane helix</keyword>
<feature type="transmembrane region" description="Helical" evidence="9">
    <location>
        <begin position="298"/>
        <end position="316"/>
    </location>
</feature>
<feature type="transmembrane region" description="Helical" evidence="9">
    <location>
        <begin position="58"/>
        <end position="76"/>
    </location>
</feature>
<protein>
    <submittedName>
        <fullName evidence="10">High-affinity gluconate transporter GntT</fullName>
    </submittedName>
</protein>
<keyword evidence="4 9" id="KW-0812">Transmembrane</keyword>
<keyword evidence="3" id="KW-1003">Cell membrane</keyword>
<dbReference type="GO" id="GO:0015128">
    <property type="term" value="F:gluconate transmembrane transporter activity"/>
    <property type="evidence" value="ECO:0007669"/>
    <property type="project" value="InterPro"/>
</dbReference>
<evidence type="ECO:0000256" key="6">
    <source>
        <dbReference type="ARBA" id="ARBA00023136"/>
    </source>
</evidence>
<evidence type="ECO:0000256" key="4">
    <source>
        <dbReference type="ARBA" id="ARBA00022692"/>
    </source>
</evidence>
<comment type="subcellular location">
    <subcellularLocation>
        <location evidence="1">Cell membrane</location>
        <topology evidence="1">Multi-pass membrane protein</topology>
    </subcellularLocation>
</comment>
<feature type="transmembrane region" description="Helical" evidence="9">
    <location>
        <begin position="258"/>
        <end position="278"/>
    </location>
</feature>
<feature type="transmembrane region" description="Helical" evidence="9">
    <location>
        <begin position="337"/>
        <end position="370"/>
    </location>
</feature>
<keyword evidence="2" id="KW-0813">Transport</keyword>
<organism evidence="10 11">
    <name type="scientific">Klebsiella pneumoniae</name>
    <dbReference type="NCBI Taxonomy" id="573"/>
    <lineage>
        <taxon>Bacteria</taxon>
        <taxon>Pseudomonadati</taxon>
        <taxon>Pseudomonadota</taxon>
        <taxon>Gammaproteobacteria</taxon>
        <taxon>Enterobacterales</taxon>
        <taxon>Enterobacteriaceae</taxon>
        <taxon>Klebsiella/Raoultella group</taxon>
        <taxon>Klebsiella</taxon>
        <taxon>Klebsiella pneumoniae complex</taxon>
    </lineage>
</organism>
<dbReference type="NCBIfam" id="NF011560">
    <property type="entry name" value="PRK14984.1"/>
    <property type="match status" value="1"/>
</dbReference>
<dbReference type="AlphaFoldDB" id="A0A2X3DKV1"/>
<dbReference type="Pfam" id="PF02447">
    <property type="entry name" value="GntP_permease"/>
    <property type="match status" value="1"/>
</dbReference>
<evidence type="ECO:0000256" key="9">
    <source>
        <dbReference type="SAM" id="Phobius"/>
    </source>
</evidence>
<dbReference type="PANTHER" id="PTHR30354:SF22">
    <property type="entry name" value="HIGH-AFFINITY GLUCONATE TRANSPORTER"/>
    <property type="match status" value="1"/>
</dbReference>
<dbReference type="EMBL" id="UASO01000004">
    <property type="protein sequence ID" value="SQC21615.1"/>
    <property type="molecule type" value="Genomic_DNA"/>
</dbReference>